<evidence type="ECO:0000256" key="12">
    <source>
        <dbReference type="ARBA" id="ARBA00038905"/>
    </source>
</evidence>
<feature type="domain" description="Nudix hydrolase" evidence="17">
    <location>
        <begin position="3"/>
        <end position="128"/>
    </location>
</feature>
<keyword evidence="6" id="KW-0227">DNA damage</keyword>
<dbReference type="STRING" id="1806892.AZH43_02675"/>
<dbReference type="SUPFAM" id="SSF55811">
    <property type="entry name" value="Nudix"/>
    <property type="match status" value="1"/>
</dbReference>
<keyword evidence="4" id="KW-0235">DNA replication</keyword>
<dbReference type="CDD" id="cd00564">
    <property type="entry name" value="TMP_TenI"/>
    <property type="match status" value="1"/>
</dbReference>
<dbReference type="InterPro" id="IPR047127">
    <property type="entry name" value="MutT-like"/>
</dbReference>
<dbReference type="GO" id="GO:0046872">
    <property type="term" value="F:metal ion binding"/>
    <property type="evidence" value="ECO:0007669"/>
    <property type="project" value="UniProtKB-KW"/>
</dbReference>
<dbReference type="PANTHER" id="PTHR47707:SF1">
    <property type="entry name" value="NUDIX HYDROLASE FAMILY PROTEIN"/>
    <property type="match status" value="1"/>
</dbReference>
<keyword evidence="5" id="KW-0479">Metal-binding</keyword>
<evidence type="ECO:0000256" key="16">
    <source>
        <dbReference type="ARBA" id="ARBA00042798"/>
    </source>
</evidence>
<evidence type="ECO:0000256" key="13">
    <source>
        <dbReference type="ARBA" id="ARBA00040794"/>
    </source>
</evidence>
<dbReference type="InterPro" id="IPR029119">
    <property type="entry name" value="MutY_C"/>
</dbReference>
<evidence type="ECO:0000256" key="4">
    <source>
        <dbReference type="ARBA" id="ARBA00022705"/>
    </source>
</evidence>
<dbReference type="InterPro" id="IPR000086">
    <property type="entry name" value="NUDIX_hydrolase_dom"/>
</dbReference>
<gene>
    <name evidence="18" type="ORF">AZH43_02675</name>
</gene>
<organism evidence="18 19">
    <name type="scientific">Acinetobacter pragensis</name>
    <dbReference type="NCBI Taxonomy" id="1806892"/>
    <lineage>
        <taxon>Bacteria</taxon>
        <taxon>Pseudomonadati</taxon>
        <taxon>Pseudomonadota</taxon>
        <taxon>Gammaproteobacteria</taxon>
        <taxon>Moraxellales</taxon>
        <taxon>Moraxellaceae</taxon>
        <taxon>Acinetobacter</taxon>
    </lineage>
</organism>
<dbReference type="OrthoDB" id="9810648at2"/>
<dbReference type="Gene3D" id="3.20.20.70">
    <property type="entry name" value="Aldolase class I"/>
    <property type="match status" value="1"/>
</dbReference>
<dbReference type="RefSeq" id="WP_067670651.1">
    <property type="nucleotide sequence ID" value="NZ_CBCSIK010000011.1"/>
</dbReference>
<evidence type="ECO:0000256" key="7">
    <source>
        <dbReference type="ARBA" id="ARBA00022801"/>
    </source>
</evidence>
<evidence type="ECO:0000313" key="18">
    <source>
        <dbReference type="EMBL" id="KYQ71056.1"/>
    </source>
</evidence>
<keyword evidence="8" id="KW-0460">Magnesium</keyword>
<dbReference type="InterPro" id="IPR036206">
    <property type="entry name" value="ThiamineP_synth_sf"/>
</dbReference>
<dbReference type="InterPro" id="IPR020084">
    <property type="entry name" value="NUDIX_hydrolase_CS"/>
</dbReference>
<dbReference type="GO" id="GO:0035539">
    <property type="term" value="F:8-oxo-7,8-dihydrodeoxyguanosine triphosphate pyrophosphatase activity"/>
    <property type="evidence" value="ECO:0007669"/>
    <property type="project" value="UniProtKB-EC"/>
</dbReference>
<comment type="catalytic activity">
    <reaction evidence="10">
        <text>8-oxo-dGTP + H2O = 8-oxo-dGMP + diphosphate + H(+)</text>
        <dbReference type="Rhea" id="RHEA:31575"/>
        <dbReference type="ChEBI" id="CHEBI:15377"/>
        <dbReference type="ChEBI" id="CHEBI:15378"/>
        <dbReference type="ChEBI" id="CHEBI:33019"/>
        <dbReference type="ChEBI" id="CHEBI:63224"/>
        <dbReference type="ChEBI" id="CHEBI:77896"/>
        <dbReference type="EC" id="3.6.1.55"/>
    </reaction>
</comment>
<dbReference type="InterPro" id="IPR022998">
    <property type="entry name" value="ThiamineP_synth_TenI"/>
</dbReference>
<dbReference type="PRINTS" id="PR00502">
    <property type="entry name" value="NUDIXFAMILY"/>
</dbReference>
<comment type="caution">
    <text evidence="18">The sequence shown here is derived from an EMBL/GenBank/DDBJ whole genome shotgun (WGS) entry which is preliminary data.</text>
</comment>
<comment type="cofactor">
    <cofactor evidence="1">
        <name>Mg(2+)</name>
        <dbReference type="ChEBI" id="CHEBI:18420"/>
    </cofactor>
</comment>
<dbReference type="Pfam" id="PF14815">
    <property type="entry name" value="NUDIX_4"/>
    <property type="match status" value="1"/>
</dbReference>
<keyword evidence="7 18" id="KW-0378">Hydrolase</keyword>
<dbReference type="GO" id="GO:0006281">
    <property type="term" value="P:DNA repair"/>
    <property type="evidence" value="ECO:0007669"/>
    <property type="project" value="UniProtKB-KW"/>
</dbReference>
<evidence type="ECO:0000313" key="19">
    <source>
        <dbReference type="Proteomes" id="UP000076276"/>
    </source>
</evidence>
<dbReference type="Gene3D" id="3.90.79.10">
    <property type="entry name" value="Nucleoside Triphosphate Pyrophosphohydrolase"/>
    <property type="match status" value="1"/>
</dbReference>
<evidence type="ECO:0000256" key="11">
    <source>
        <dbReference type="ARBA" id="ARBA00036904"/>
    </source>
</evidence>
<dbReference type="InterPro" id="IPR015797">
    <property type="entry name" value="NUDIX_hydrolase-like_dom_sf"/>
</dbReference>
<dbReference type="InterPro" id="IPR020476">
    <property type="entry name" value="Nudix_hydrolase"/>
</dbReference>
<dbReference type="GO" id="GO:0009228">
    <property type="term" value="P:thiamine biosynthetic process"/>
    <property type="evidence" value="ECO:0007669"/>
    <property type="project" value="UniProtKB-KW"/>
</dbReference>
<dbReference type="InterPro" id="IPR013785">
    <property type="entry name" value="Aldolase_TIM"/>
</dbReference>
<dbReference type="CDD" id="cd03425">
    <property type="entry name" value="NUDIX_MutT_NudA_like"/>
    <property type="match status" value="1"/>
</dbReference>
<evidence type="ECO:0000256" key="8">
    <source>
        <dbReference type="ARBA" id="ARBA00022842"/>
    </source>
</evidence>
<sequence length="299" mass="33983">MSKPNLHIAIGILLHHGKVLVGWREVSQHQGNKHEFPGGKVEEGETPVEACRREIYEEVGIGLHDWQAFDFIRHEYDDVIVNLHLFQAAVPDELLNEIQPPWAWYNRDQLLDLNFPKANKAMLKRLYWQRYIKISDDLSALAQISEQQLMYWRTEATPEKIKDLAECNINLLDKLIVNIELWKQLNSIQQQGIGAVHLKQAQCMQLKKGDLKIGCRYLAACHDLISALHAQSIGCDAILLSPVLPTETHPDAPALGWEQFEMIAAQLDIPVFALGGMKQDNLIDAQQHKGYGVAGVRFF</sequence>
<evidence type="ECO:0000256" key="14">
    <source>
        <dbReference type="ARBA" id="ARBA00041592"/>
    </source>
</evidence>
<dbReference type="AlphaFoldDB" id="A0A151XZ26"/>
<comment type="catalytic activity">
    <reaction evidence="11">
        <text>8-oxo-GTP + H2O = 8-oxo-GMP + diphosphate + H(+)</text>
        <dbReference type="Rhea" id="RHEA:67616"/>
        <dbReference type="ChEBI" id="CHEBI:15377"/>
        <dbReference type="ChEBI" id="CHEBI:15378"/>
        <dbReference type="ChEBI" id="CHEBI:33019"/>
        <dbReference type="ChEBI" id="CHEBI:143553"/>
        <dbReference type="ChEBI" id="CHEBI:145694"/>
    </reaction>
</comment>
<evidence type="ECO:0000256" key="2">
    <source>
        <dbReference type="ARBA" id="ARBA00005582"/>
    </source>
</evidence>
<keyword evidence="19" id="KW-1185">Reference proteome</keyword>
<name>A0A151XZ26_9GAMM</name>
<dbReference type="PANTHER" id="PTHR47707">
    <property type="entry name" value="8-OXO-DGTP DIPHOSPHATASE"/>
    <property type="match status" value="1"/>
</dbReference>
<evidence type="ECO:0000256" key="5">
    <source>
        <dbReference type="ARBA" id="ARBA00022723"/>
    </source>
</evidence>
<protein>
    <recommendedName>
        <fullName evidence="13">8-oxo-dGTP diphosphatase</fullName>
        <ecNumber evidence="12">3.6.1.55</ecNumber>
    </recommendedName>
    <alternativeName>
        <fullName evidence="16">7,8-dihydro-8-oxoguanine-triphosphatase</fullName>
    </alternativeName>
    <alternativeName>
        <fullName evidence="15">Mutator protein MutT</fullName>
    </alternativeName>
    <alternativeName>
        <fullName evidence="14">dGTP pyrophosphohydrolase</fullName>
    </alternativeName>
</protein>
<dbReference type="SUPFAM" id="SSF51391">
    <property type="entry name" value="Thiamin phosphate synthase"/>
    <property type="match status" value="1"/>
</dbReference>
<dbReference type="PROSITE" id="PS00893">
    <property type="entry name" value="NUDIX_BOX"/>
    <property type="match status" value="1"/>
</dbReference>
<dbReference type="EMBL" id="LUAW01000034">
    <property type="protein sequence ID" value="KYQ71056.1"/>
    <property type="molecule type" value="Genomic_DNA"/>
</dbReference>
<dbReference type="GO" id="GO:0006260">
    <property type="term" value="P:DNA replication"/>
    <property type="evidence" value="ECO:0007669"/>
    <property type="project" value="UniProtKB-KW"/>
</dbReference>
<accession>A0A151XZ26</accession>
<evidence type="ECO:0000256" key="15">
    <source>
        <dbReference type="ARBA" id="ARBA00041979"/>
    </source>
</evidence>
<keyword evidence="9" id="KW-0234">DNA repair</keyword>
<dbReference type="GO" id="GO:0008413">
    <property type="term" value="F:8-oxo-7,8-dihydroguanosine triphosphate pyrophosphatase activity"/>
    <property type="evidence" value="ECO:0007669"/>
    <property type="project" value="TreeGrafter"/>
</dbReference>
<dbReference type="Pfam" id="PF02581">
    <property type="entry name" value="TMP-TENI"/>
    <property type="match status" value="1"/>
</dbReference>
<dbReference type="GO" id="GO:0044716">
    <property type="term" value="F:8-oxo-GDP phosphatase activity"/>
    <property type="evidence" value="ECO:0007669"/>
    <property type="project" value="TreeGrafter"/>
</dbReference>
<evidence type="ECO:0000256" key="6">
    <source>
        <dbReference type="ARBA" id="ARBA00022763"/>
    </source>
</evidence>
<evidence type="ECO:0000256" key="10">
    <source>
        <dbReference type="ARBA" id="ARBA00035861"/>
    </source>
</evidence>
<dbReference type="PROSITE" id="PS51462">
    <property type="entry name" value="NUDIX"/>
    <property type="match status" value="1"/>
</dbReference>
<evidence type="ECO:0000259" key="17">
    <source>
        <dbReference type="PROSITE" id="PS51462"/>
    </source>
</evidence>
<proteinExistence type="inferred from homology"/>
<dbReference type="Proteomes" id="UP000076276">
    <property type="component" value="Unassembled WGS sequence"/>
</dbReference>
<dbReference type="EC" id="3.6.1.55" evidence="12"/>
<reference evidence="18 19" key="1">
    <citation type="submission" date="2016-03" db="EMBL/GenBank/DDBJ databases">
        <title>Acinetobacter genomospecies 28 strain ANC 4149.</title>
        <authorList>
            <person name="Radolfova-Krizova L."/>
            <person name="Nemec A."/>
        </authorList>
    </citation>
    <scope>NUCLEOTIDE SEQUENCE [LARGE SCALE GENOMIC DNA]</scope>
    <source>
        <strain evidence="18 19">ANC 4149</strain>
    </source>
</reference>
<evidence type="ECO:0000256" key="1">
    <source>
        <dbReference type="ARBA" id="ARBA00001946"/>
    </source>
</evidence>
<evidence type="ECO:0000256" key="3">
    <source>
        <dbReference type="ARBA" id="ARBA00022457"/>
    </source>
</evidence>
<comment type="similarity">
    <text evidence="2">Belongs to the Nudix hydrolase family.</text>
</comment>
<dbReference type="GO" id="GO:0044715">
    <property type="term" value="F:8-oxo-dGDP phosphatase activity"/>
    <property type="evidence" value="ECO:0007669"/>
    <property type="project" value="TreeGrafter"/>
</dbReference>
<keyword evidence="3" id="KW-0515">Mutator protein</keyword>
<evidence type="ECO:0000256" key="9">
    <source>
        <dbReference type="ARBA" id="ARBA00023204"/>
    </source>
</evidence>